<protein>
    <submittedName>
        <fullName evidence="13">Sterol O-acyltransferase 1-like</fullName>
    </submittedName>
</protein>
<dbReference type="InterPro" id="IPR014371">
    <property type="entry name" value="Oat_ACAT_DAG_ARE"/>
</dbReference>
<feature type="coiled-coil region" evidence="9">
    <location>
        <begin position="76"/>
        <end position="103"/>
    </location>
</feature>
<dbReference type="Pfam" id="PF03062">
    <property type="entry name" value="MBOAT"/>
    <property type="match status" value="1"/>
</dbReference>
<feature type="transmembrane region" description="Helical" evidence="11">
    <location>
        <begin position="259"/>
        <end position="280"/>
    </location>
</feature>
<evidence type="ECO:0000256" key="8">
    <source>
        <dbReference type="ARBA" id="ARBA00023315"/>
    </source>
</evidence>
<evidence type="ECO:0000256" key="5">
    <source>
        <dbReference type="ARBA" id="ARBA00022824"/>
    </source>
</evidence>
<keyword evidence="8" id="KW-0012">Acyltransferase</keyword>
<feature type="transmembrane region" description="Helical" evidence="11">
    <location>
        <begin position="395"/>
        <end position="418"/>
    </location>
</feature>
<name>A0A6P8YFH4_THRPL</name>
<feature type="region of interest" description="Disordered" evidence="10">
    <location>
        <begin position="1"/>
        <end position="25"/>
    </location>
</feature>
<evidence type="ECO:0000313" key="13">
    <source>
        <dbReference type="RefSeq" id="XP_034232657.1"/>
    </source>
</evidence>
<keyword evidence="4 11" id="KW-0812">Transmembrane</keyword>
<dbReference type="PANTHER" id="PTHR10408:SF8">
    <property type="entry name" value="O-ACYLTRANSFERASE"/>
    <property type="match status" value="1"/>
</dbReference>
<feature type="compositionally biased region" description="Basic and acidic residues" evidence="10">
    <location>
        <begin position="50"/>
        <end position="63"/>
    </location>
</feature>
<dbReference type="FunCoup" id="A0A6P8YFH4">
    <property type="interactions" value="267"/>
</dbReference>
<comment type="subcellular location">
    <subcellularLocation>
        <location evidence="1">Endoplasmic reticulum membrane</location>
        <topology evidence="1">Multi-pass membrane protein</topology>
    </subcellularLocation>
</comment>
<feature type="region of interest" description="Disordered" evidence="10">
    <location>
        <begin position="38"/>
        <end position="63"/>
    </location>
</feature>
<dbReference type="GO" id="GO:0008203">
    <property type="term" value="P:cholesterol metabolic process"/>
    <property type="evidence" value="ECO:0007669"/>
    <property type="project" value="TreeGrafter"/>
</dbReference>
<dbReference type="Proteomes" id="UP000515158">
    <property type="component" value="Unplaced"/>
</dbReference>
<keyword evidence="3" id="KW-0808">Transferase</keyword>
<dbReference type="GeneID" id="117640334"/>
<evidence type="ECO:0000313" key="12">
    <source>
        <dbReference type="Proteomes" id="UP000515158"/>
    </source>
</evidence>
<keyword evidence="12" id="KW-1185">Reference proteome</keyword>
<keyword evidence="7 11" id="KW-0472">Membrane</keyword>
<evidence type="ECO:0000256" key="11">
    <source>
        <dbReference type="SAM" id="Phobius"/>
    </source>
</evidence>
<reference evidence="13" key="1">
    <citation type="submission" date="2025-08" db="UniProtKB">
        <authorList>
            <consortium name="RefSeq"/>
        </authorList>
    </citation>
    <scope>IDENTIFICATION</scope>
    <source>
        <tissue evidence="13">Total insect</tissue>
    </source>
</reference>
<dbReference type="InParanoid" id="A0A6P8YFH4"/>
<evidence type="ECO:0000256" key="10">
    <source>
        <dbReference type="SAM" id="MobiDB-lite"/>
    </source>
</evidence>
<keyword evidence="6 11" id="KW-1133">Transmembrane helix</keyword>
<dbReference type="KEGG" id="tpal:117640334"/>
<feature type="transmembrane region" description="Helical" evidence="11">
    <location>
        <begin position="172"/>
        <end position="194"/>
    </location>
</feature>
<dbReference type="GO" id="GO:0005789">
    <property type="term" value="C:endoplasmic reticulum membrane"/>
    <property type="evidence" value="ECO:0007669"/>
    <property type="project" value="UniProtKB-SubCell"/>
</dbReference>
<evidence type="ECO:0000256" key="6">
    <source>
        <dbReference type="ARBA" id="ARBA00022989"/>
    </source>
</evidence>
<dbReference type="OrthoDB" id="10039049at2759"/>
<feature type="transmembrane region" description="Helical" evidence="11">
    <location>
        <begin position="353"/>
        <end position="374"/>
    </location>
</feature>
<organism evidence="13">
    <name type="scientific">Thrips palmi</name>
    <name type="common">Melon thrips</name>
    <dbReference type="NCBI Taxonomy" id="161013"/>
    <lineage>
        <taxon>Eukaryota</taxon>
        <taxon>Metazoa</taxon>
        <taxon>Ecdysozoa</taxon>
        <taxon>Arthropoda</taxon>
        <taxon>Hexapoda</taxon>
        <taxon>Insecta</taxon>
        <taxon>Pterygota</taxon>
        <taxon>Neoptera</taxon>
        <taxon>Paraneoptera</taxon>
        <taxon>Thysanoptera</taxon>
        <taxon>Terebrantia</taxon>
        <taxon>Thripoidea</taxon>
        <taxon>Thripidae</taxon>
        <taxon>Thrips</taxon>
    </lineage>
</organism>
<evidence type="ECO:0000256" key="3">
    <source>
        <dbReference type="ARBA" id="ARBA00022679"/>
    </source>
</evidence>
<gene>
    <name evidence="13" type="primary">LOC117640334</name>
</gene>
<comment type="similarity">
    <text evidence="2">Belongs to the membrane-bound acyltransferase family. Sterol o-acyltransferase subfamily.</text>
</comment>
<feature type="transmembrane region" description="Helical" evidence="11">
    <location>
        <begin position="227"/>
        <end position="247"/>
    </location>
</feature>
<evidence type="ECO:0000256" key="1">
    <source>
        <dbReference type="ARBA" id="ARBA00004477"/>
    </source>
</evidence>
<feature type="transmembrane region" description="Helical" evidence="11">
    <location>
        <begin position="469"/>
        <end position="489"/>
    </location>
</feature>
<evidence type="ECO:0000256" key="2">
    <source>
        <dbReference type="ARBA" id="ARBA00009010"/>
    </source>
</evidence>
<evidence type="ECO:0000256" key="9">
    <source>
        <dbReference type="SAM" id="Coils"/>
    </source>
</evidence>
<dbReference type="RefSeq" id="XP_034232657.1">
    <property type="nucleotide sequence ID" value="XM_034376766.1"/>
</dbReference>
<dbReference type="GO" id="GO:0008374">
    <property type="term" value="F:O-acyltransferase activity"/>
    <property type="evidence" value="ECO:0007669"/>
    <property type="project" value="InterPro"/>
</dbReference>
<evidence type="ECO:0000256" key="7">
    <source>
        <dbReference type="ARBA" id="ARBA00023136"/>
    </source>
</evidence>
<accession>A0A6P8YFH4</accession>
<feature type="region of interest" description="Disordered" evidence="10">
    <location>
        <begin position="112"/>
        <end position="159"/>
    </location>
</feature>
<feature type="transmembrane region" description="Helical" evidence="11">
    <location>
        <begin position="501"/>
        <end position="521"/>
    </location>
</feature>
<feature type="transmembrane region" description="Helical" evidence="11">
    <location>
        <begin position="286"/>
        <end position="304"/>
    </location>
</feature>
<sequence length="586" mass="66071">MQLLDEGQAAPGQGQHPPTHHDNNNVVNGLEAVKLRSTGSEYLPNGRLSPARDRSPIRRDLGRDNVAMSPQVYNKLKTMTSAVQAAEDQIRDLRATLRDTLRENRPSLVPETGAVATSWGTRRQANGHANGYTSLNGSPKDKGSAPASPGKNAKKQLRDKEFAVRNSPLTDLFAVNHISTIYHVAVVVLIILVLKTLVDDLVAHGTINMSVGLIWHCFGGFHRVITIWLVMMLATMVQYVAFTNWAQRRQHFPVLARRCWDWAFLAALLVFDAALLTLPVLRMLHYAMPFASSFALLTEAVRLLMKTHAFVRSNTPRALTDGSCPGFSHYLYFMFAPTLVYSDNYPRTPSIRWRVVACHMLEVVGCVFYCSFLAERYILPLYRDFGNHPVVPLEVFSNVMAAVLPSGLAFVCSFYLLLHSWQNAWAEMMRFGDRMFYMDWWNQGSFSAYYRTWNVLVQDWLYSYIYKDVVHMGFGGVPARFAIFGISAVMHEFILGFTLRFFYPALYVFFGIIGLLLSFLSVSQDGSSAVGNIGLWLSLFLGDGILVSLYMMEHFARENCAQVIDSSWDLFVPRSWNCTSLLGQTS</sequence>
<keyword evidence="9" id="KW-0175">Coiled coil</keyword>
<dbReference type="PANTHER" id="PTHR10408">
    <property type="entry name" value="STEROL O-ACYLTRANSFERASE"/>
    <property type="match status" value="1"/>
</dbReference>
<dbReference type="InterPro" id="IPR004299">
    <property type="entry name" value="MBOAT_fam"/>
</dbReference>
<proteinExistence type="inferred from homology"/>
<evidence type="ECO:0000256" key="4">
    <source>
        <dbReference type="ARBA" id="ARBA00022692"/>
    </source>
</evidence>
<dbReference type="AlphaFoldDB" id="A0A6P8YFH4"/>
<keyword evidence="5" id="KW-0256">Endoplasmic reticulum</keyword>
<feature type="transmembrane region" description="Helical" evidence="11">
    <location>
        <begin position="533"/>
        <end position="552"/>
    </location>
</feature>